<dbReference type="Pfam" id="PF04093">
    <property type="entry name" value="MreD"/>
    <property type="match status" value="1"/>
</dbReference>
<dbReference type="OrthoDB" id="7426601at2"/>
<sequence length="169" mass="19040">MRQARGPFDEVPDQSFRRFVPAITVVIGSALTLWPMIASFPVLPPFGLLMLLGWRLTKPESLRIWAPLPLGFFDDLVSGQPLGNAMLFWTLCLFMIDLIDQRVVYRDFWQDWLIASGAIAFCLLLGRYVASPISAHVDTALMLQIAVSILLFPLVVRICTLLSDEEEDT</sequence>
<evidence type="ECO:0000256" key="5">
    <source>
        <dbReference type="ARBA" id="ARBA00022960"/>
    </source>
</evidence>
<evidence type="ECO:0000256" key="3">
    <source>
        <dbReference type="ARBA" id="ARBA00022475"/>
    </source>
</evidence>
<feature type="transmembrane region" description="Helical" evidence="8">
    <location>
        <begin position="112"/>
        <end position="130"/>
    </location>
</feature>
<dbReference type="GO" id="GO:0008360">
    <property type="term" value="P:regulation of cell shape"/>
    <property type="evidence" value="ECO:0007669"/>
    <property type="project" value="UniProtKB-KW"/>
</dbReference>
<dbReference type="EMBL" id="RCZC01000002">
    <property type="protein sequence ID" value="TPG53902.1"/>
    <property type="molecule type" value="Genomic_DNA"/>
</dbReference>
<dbReference type="RefSeq" id="WP_140848502.1">
    <property type="nucleotide sequence ID" value="NZ_RCZC01000002.1"/>
</dbReference>
<evidence type="ECO:0000256" key="7">
    <source>
        <dbReference type="ARBA" id="ARBA00023136"/>
    </source>
</evidence>
<evidence type="ECO:0000256" key="6">
    <source>
        <dbReference type="ARBA" id="ARBA00022989"/>
    </source>
</evidence>
<feature type="transmembrane region" description="Helical" evidence="8">
    <location>
        <begin position="20"/>
        <end position="43"/>
    </location>
</feature>
<protein>
    <submittedName>
        <fullName evidence="9">Rod shape-determining protein MreD</fullName>
    </submittedName>
</protein>
<organism evidence="9 10">
    <name type="scientific">Sphingomonas glacialis</name>
    <dbReference type="NCBI Taxonomy" id="658225"/>
    <lineage>
        <taxon>Bacteria</taxon>
        <taxon>Pseudomonadati</taxon>
        <taxon>Pseudomonadota</taxon>
        <taxon>Alphaproteobacteria</taxon>
        <taxon>Sphingomonadales</taxon>
        <taxon>Sphingomonadaceae</taxon>
        <taxon>Sphingomonas</taxon>
    </lineage>
</organism>
<name>A0A502FX90_9SPHN</name>
<evidence type="ECO:0000313" key="9">
    <source>
        <dbReference type="EMBL" id="TPG53902.1"/>
    </source>
</evidence>
<dbReference type="GO" id="GO:0005886">
    <property type="term" value="C:plasma membrane"/>
    <property type="evidence" value="ECO:0007669"/>
    <property type="project" value="UniProtKB-SubCell"/>
</dbReference>
<dbReference type="NCBIfam" id="TIGR03426">
    <property type="entry name" value="shape_MreD"/>
    <property type="match status" value="1"/>
</dbReference>
<evidence type="ECO:0000313" key="10">
    <source>
        <dbReference type="Proteomes" id="UP000319931"/>
    </source>
</evidence>
<reference evidence="9 10" key="1">
    <citation type="journal article" date="2019" name="Environ. Microbiol.">
        <title>Species interactions and distinct microbial communities in high Arctic permafrost affected cryosols are associated with the CH4 and CO2 gas fluxes.</title>
        <authorList>
            <person name="Altshuler I."/>
            <person name="Hamel J."/>
            <person name="Turney S."/>
            <person name="Magnuson E."/>
            <person name="Levesque R."/>
            <person name="Greer C."/>
            <person name="Whyte L.G."/>
        </authorList>
    </citation>
    <scope>NUCLEOTIDE SEQUENCE [LARGE SCALE GENOMIC DNA]</scope>
    <source>
        <strain evidence="9 10">E6.1</strain>
    </source>
</reference>
<dbReference type="InterPro" id="IPR007227">
    <property type="entry name" value="Cell_shape_determining_MreD"/>
</dbReference>
<proteinExistence type="inferred from homology"/>
<keyword evidence="7 8" id="KW-0472">Membrane</keyword>
<evidence type="ECO:0000256" key="8">
    <source>
        <dbReference type="SAM" id="Phobius"/>
    </source>
</evidence>
<keyword evidence="5" id="KW-0133">Cell shape</keyword>
<evidence type="ECO:0000256" key="1">
    <source>
        <dbReference type="ARBA" id="ARBA00004651"/>
    </source>
</evidence>
<comment type="subcellular location">
    <subcellularLocation>
        <location evidence="1">Cell membrane</location>
        <topology evidence="1">Multi-pass membrane protein</topology>
    </subcellularLocation>
</comment>
<keyword evidence="10" id="KW-1185">Reference proteome</keyword>
<accession>A0A502FX90</accession>
<gene>
    <name evidence="9" type="primary">mreD</name>
    <name evidence="9" type="ORF">EAH76_04115</name>
</gene>
<comment type="caution">
    <text evidence="9">The sequence shown here is derived from an EMBL/GenBank/DDBJ whole genome shotgun (WGS) entry which is preliminary data.</text>
</comment>
<keyword evidence="6 8" id="KW-1133">Transmembrane helix</keyword>
<keyword evidence="4 8" id="KW-0812">Transmembrane</keyword>
<feature type="transmembrane region" description="Helical" evidence="8">
    <location>
        <begin position="142"/>
        <end position="163"/>
    </location>
</feature>
<evidence type="ECO:0000256" key="2">
    <source>
        <dbReference type="ARBA" id="ARBA00007776"/>
    </source>
</evidence>
<feature type="transmembrane region" description="Helical" evidence="8">
    <location>
        <begin position="82"/>
        <end position="100"/>
    </location>
</feature>
<comment type="similarity">
    <text evidence="2">Belongs to the MreD family.</text>
</comment>
<keyword evidence="3" id="KW-1003">Cell membrane</keyword>
<evidence type="ECO:0000256" key="4">
    <source>
        <dbReference type="ARBA" id="ARBA00022692"/>
    </source>
</evidence>
<dbReference type="Proteomes" id="UP000319931">
    <property type="component" value="Unassembled WGS sequence"/>
</dbReference>
<dbReference type="AlphaFoldDB" id="A0A502FX90"/>